<dbReference type="Pfam" id="PF25431">
    <property type="entry name" value="zf-C17orf113"/>
    <property type="match status" value="1"/>
</dbReference>
<feature type="region of interest" description="Disordered" evidence="1">
    <location>
        <begin position="1"/>
        <end position="40"/>
    </location>
</feature>
<dbReference type="SUPFAM" id="SSF53098">
    <property type="entry name" value="Ribonuclease H-like"/>
    <property type="match status" value="1"/>
</dbReference>
<gene>
    <name evidence="3" type="ORF">P5673_007019</name>
</gene>
<dbReference type="PANTHER" id="PTHR46880:SF5">
    <property type="entry name" value="DUF4371 DOMAIN-CONTAINING PROTEIN"/>
    <property type="match status" value="1"/>
</dbReference>
<organism evidence="3 4">
    <name type="scientific">Acropora cervicornis</name>
    <name type="common">Staghorn coral</name>
    <dbReference type="NCBI Taxonomy" id="6130"/>
    <lineage>
        <taxon>Eukaryota</taxon>
        <taxon>Metazoa</taxon>
        <taxon>Cnidaria</taxon>
        <taxon>Anthozoa</taxon>
        <taxon>Hexacorallia</taxon>
        <taxon>Scleractinia</taxon>
        <taxon>Astrocoeniina</taxon>
        <taxon>Acroporidae</taxon>
        <taxon>Acropora</taxon>
    </lineage>
</organism>
<dbReference type="InterPro" id="IPR057456">
    <property type="entry name" value="Znf_C17orf113"/>
</dbReference>
<reference evidence="3" key="2">
    <citation type="journal article" date="2023" name="Science">
        <title>Genomic signatures of disease resistance in endangered staghorn corals.</title>
        <authorList>
            <person name="Vollmer S.V."/>
            <person name="Selwyn J.D."/>
            <person name="Despard B.A."/>
            <person name="Roesel C.L."/>
        </authorList>
    </citation>
    <scope>NUCLEOTIDE SEQUENCE</scope>
    <source>
        <strain evidence="3">K2</strain>
    </source>
</reference>
<dbReference type="AlphaFoldDB" id="A0AAD9QX61"/>
<dbReference type="EMBL" id="JARQWQ010000011">
    <property type="protein sequence ID" value="KAK2568943.1"/>
    <property type="molecule type" value="Genomic_DNA"/>
</dbReference>
<name>A0AAD9QX61_ACRCE</name>
<protein>
    <submittedName>
        <fullName evidence="3">Zinc finger protein 862</fullName>
    </submittedName>
</protein>
<sequence length="691" mass="77955">MSKRKQVQGSLYSYFGGKQSSDDKEINTTSETAAPNKKTRKFQESWKDKYKWLRFDGKENKMFCGFCREFPNSKNMQYCLKIGTNNFQTDSIKAHEASEGHAMSSEAKRASQRPTEERSIPAALTRLDEETFKKMEFLFNTAYYLVHLKLPFSIFPQLCSLQRKNGLTLGNTYMNDHACKEFCKHISHTFKADLQDSLRAAKFISIMADGATDVSCLEEEIVYVRFVSGGAPKNKNNVCWAGRGSKAPGILKAIKSVMDTIDPQWMQKLISTGTDGASVMMGRKGGVVSLIKQDAPQVIGIHCVAHNLELAFSDTLKSNETMMSIRDLLNGCWKHYKYSPKALRELRELAEAMEIKVGKPTKASGTCWVPHLLRALAVLLQKNLPAIVSHFEHTAEARDASAEMQGRGRNLARKLRAYKFQLHLHLMWDILEEIARISLTFQKDSISISQVKAETERASQALENMRRRSGRHLAGFQEEVGDGTMFKGVGLSRDNTDDRMFEQSKGVIISDAKQFLASRFQDFSSPVLKACVVISNQKSWPRDRIDLGLYGEQELVTVAQHFQAVLSSNGFDLDLAKDQWLSLKLYSCDHKHKTSLSQAEFWVEVFTQVHPDDCNLSHVLMVIEICLAVAVSSSCCERGFSCMGRLKSEYRNSLDVGTVDMLMNICLNGPNPEEFTAARAVLHWNQTSQRM</sequence>
<dbReference type="InterPro" id="IPR012337">
    <property type="entry name" value="RNaseH-like_sf"/>
</dbReference>
<accession>A0AAD9QX61</accession>
<dbReference type="SMART" id="SM00597">
    <property type="entry name" value="ZnF_TTF"/>
    <property type="match status" value="1"/>
</dbReference>
<dbReference type="InterPro" id="IPR006580">
    <property type="entry name" value="Znf_TTF"/>
</dbReference>
<evidence type="ECO:0000256" key="1">
    <source>
        <dbReference type="SAM" id="MobiDB-lite"/>
    </source>
</evidence>
<comment type="caution">
    <text evidence="3">The sequence shown here is derived from an EMBL/GenBank/DDBJ whole genome shotgun (WGS) entry which is preliminary data.</text>
</comment>
<keyword evidence="4" id="KW-1185">Reference proteome</keyword>
<proteinExistence type="predicted"/>
<evidence type="ECO:0000259" key="2">
    <source>
        <dbReference type="SMART" id="SM00597"/>
    </source>
</evidence>
<feature type="region of interest" description="Disordered" evidence="1">
    <location>
        <begin position="95"/>
        <end position="118"/>
    </location>
</feature>
<reference evidence="3" key="1">
    <citation type="journal article" date="2023" name="G3 (Bethesda)">
        <title>Whole genome assembly and annotation of the endangered Caribbean coral Acropora cervicornis.</title>
        <authorList>
            <person name="Selwyn J.D."/>
            <person name="Vollmer S.V."/>
        </authorList>
    </citation>
    <scope>NUCLEOTIDE SEQUENCE</scope>
    <source>
        <strain evidence="3">K2</strain>
    </source>
</reference>
<feature type="domain" description="TTF-type" evidence="2">
    <location>
        <begin position="38"/>
        <end position="126"/>
    </location>
</feature>
<evidence type="ECO:0000313" key="4">
    <source>
        <dbReference type="Proteomes" id="UP001249851"/>
    </source>
</evidence>
<feature type="compositionally biased region" description="Basic and acidic residues" evidence="1">
    <location>
        <begin position="106"/>
        <end position="118"/>
    </location>
</feature>
<evidence type="ECO:0000313" key="3">
    <source>
        <dbReference type="EMBL" id="KAK2568943.1"/>
    </source>
</evidence>
<dbReference type="PANTHER" id="PTHR46880">
    <property type="entry name" value="RAS-ASSOCIATING DOMAIN-CONTAINING PROTEIN"/>
    <property type="match status" value="1"/>
</dbReference>
<dbReference type="Proteomes" id="UP001249851">
    <property type="component" value="Unassembled WGS sequence"/>
</dbReference>